<keyword evidence="2" id="KW-0479">Metal-binding</keyword>
<feature type="domain" description="BTB" evidence="9">
    <location>
        <begin position="27"/>
        <end position="106"/>
    </location>
</feature>
<feature type="domain" description="C2H2-type" evidence="10">
    <location>
        <begin position="557"/>
        <end position="584"/>
    </location>
</feature>
<evidence type="ECO:0000256" key="4">
    <source>
        <dbReference type="ARBA" id="ARBA00022771"/>
    </source>
</evidence>
<evidence type="ECO:0000256" key="7">
    <source>
        <dbReference type="PROSITE-ProRule" id="PRU00042"/>
    </source>
</evidence>
<dbReference type="Gene3D" id="3.30.710.10">
    <property type="entry name" value="Potassium Channel Kv1.1, Chain A"/>
    <property type="match status" value="1"/>
</dbReference>
<dbReference type="STRING" id="121845.A0A1S3CXY4"/>
<evidence type="ECO:0000256" key="5">
    <source>
        <dbReference type="ARBA" id="ARBA00022833"/>
    </source>
</evidence>
<evidence type="ECO:0000313" key="11">
    <source>
        <dbReference type="Proteomes" id="UP000079169"/>
    </source>
</evidence>
<dbReference type="GO" id="GO:0005634">
    <property type="term" value="C:nucleus"/>
    <property type="evidence" value="ECO:0007669"/>
    <property type="project" value="UniProtKB-SubCell"/>
</dbReference>
<dbReference type="SMART" id="SM00355">
    <property type="entry name" value="ZnF_C2H2"/>
    <property type="match status" value="9"/>
</dbReference>
<feature type="compositionally biased region" description="Polar residues" evidence="8">
    <location>
        <begin position="925"/>
        <end position="935"/>
    </location>
</feature>
<dbReference type="PROSITE" id="PS00028">
    <property type="entry name" value="ZINC_FINGER_C2H2_1"/>
    <property type="match status" value="4"/>
</dbReference>
<sequence>MKLTESEQFKIDLVNNLNHQRLNGVNCDIEIISSFDASKIFTHSIILKLFSEMFKSFIGEKMKMMKSMSVCRIVFPDEIKFIRTNCFDCFNQVINYLYTGEINVKPQHEVHVKHIVFNLRMHKLIALLFSSKAWNYEDALTWNDVTKVPSSHDSRTENNISEEPPGSSCKRISTLNEQNDCIQNEHLKFCEPDKNCTTKSKTNVNILENIETRDSNSSDRGARIAIHSPLKKRLKFTKDYVSVPNHHDDTKTPTSDKDKEVKDQIHSDGLHLLLSILEEENKKALLSEHCTRDTVSNVIVDEKNNFPENKSSTITSQEHKAENCVEGNTKNSTNSIIYQALVSKNENKIDQGSGDNIARTSLEENSNGPHDNLNRKNNGKQRKRKVKNIGENSLKRKSGSLKKKENKGEVIGVQDGYMCNKCKIFFDNLSSFQEHMQSTHSKKFRCIACDFMTIKIRYFIDHLIQNRHDGTICSICHFQTSTNEELHKHILKHESHLPRPFFCNDCDKTFPTKRSWSVHLPVHSNETQFLCAVCSKGFKWSQGLENHMSTHVNEKLYLCNQCDFHTANRAYLAKHTLKHYNKKEVCPHEECKHREIRRENLKAHLLTHSKVKRFQCELCGKSFAQARNLDRHLESVHNPHMTELNCNQCNYLTIRLDKLKDHFKSRHKMYDYTQYIEQLKEKMKTKSTQATKVNRHLLSNSRRNVDSHVEVTTNTLSVPVTNNQSNASALTMPVLNQDGLFRVNNLENKTALPIIINVNKMTASNVIPPFVKAKHTIRQTKKVTVDSSKPRDPRTRVSKKNVDRIKPSVSRSRKTMKKEIKPNTQQSATQLKKILPLIKPQPNPIPGYKIGSVLTSTPIFLIISPTPQKTQVIGSKLDENLSRNNCEDQQLSKPTNIGENDSHQKHADVVSKTNNILVENGEGTSGNDNSVSSKETSCRNKDSDGSGVNFMEAPSLHMNQMCYTGNEYVEKTVSGKNSESHHRDNSEQGGNYFDILDESTGELLLLTSKHMNNPFLDEATGELSVFEIPSSFINYIENLTSSEYDNILDDNEDPTLQFLLDEEHVSWSTDNQNQMNSMS</sequence>
<feature type="domain" description="C2H2-type" evidence="10">
    <location>
        <begin position="501"/>
        <end position="528"/>
    </location>
</feature>
<dbReference type="FunFam" id="3.30.160.60:FF:000100">
    <property type="entry name" value="Zinc finger 45-like"/>
    <property type="match status" value="1"/>
</dbReference>
<dbReference type="KEGG" id="dci:103507440"/>
<dbReference type="AlphaFoldDB" id="A0A1S3CXY4"/>
<dbReference type="SUPFAM" id="SSF54695">
    <property type="entry name" value="POZ domain"/>
    <property type="match status" value="1"/>
</dbReference>
<dbReference type="PROSITE" id="PS50157">
    <property type="entry name" value="ZINC_FINGER_C2H2_2"/>
    <property type="match status" value="5"/>
</dbReference>
<feature type="compositionally biased region" description="Basic and acidic residues" evidence="8">
    <location>
        <begin position="788"/>
        <end position="802"/>
    </location>
</feature>
<feature type="compositionally biased region" description="Basic and acidic residues" evidence="8">
    <location>
        <begin position="245"/>
        <end position="260"/>
    </location>
</feature>
<dbReference type="Proteomes" id="UP000079169">
    <property type="component" value="Unplaced"/>
</dbReference>
<dbReference type="CDD" id="cd18186">
    <property type="entry name" value="BTB_POZ_ZBTB_KLHL-like"/>
    <property type="match status" value="1"/>
</dbReference>
<comment type="subcellular location">
    <subcellularLocation>
        <location evidence="1">Nucleus</location>
    </subcellularLocation>
</comment>
<dbReference type="PANTHER" id="PTHR24394:SF44">
    <property type="entry name" value="ZINC FINGER PROTEIN 271-LIKE"/>
    <property type="match status" value="1"/>
</dbReference>
<evidence type="ECO:0000256" key="6">
    <source>
        <dbReference type="ARBA" id="ARBA00023242"/>
    </source>
</evidence>
<keyword evidence="6" id="KW-0539">Nucleus</keyword>
<feature type="domain" description="C2H2-type" evidence="10">
    <location>
        <begin position="614"/>
        <end position="642"/>
    </location>
</feature>
<dbReference type="PROSITE" id="PS50097">
    <property type="entry name" value="BTB"/>
    <property type="match status" value="1"/>
</dbReference>
<feature type="region of interest" description="Disordered" evidence="8">
    <location>
        <begin position="883"/>
        <end position="906"/>
    </location>
</feature>
<feature type="region of interest" description="Disordered" evidence="8">
    <location>
        <begin position="918"/>
        <end position="946"/>
    </location>
</feature>
<dbReference type="Pfam" id="PF00096">
    <property type="entry name" value="zf-C2H2"/>
    <property type="match status" value="2"/>
</dbReference>
<keyword evidence="11" id="KW-1185">Reference proteome</keyword>
<feature type="region of interest" description="Disordered" evidence="8">
    <location>
        <begin position="361"/>
        <end position="384"/>
    </location>
</feature>
<gene>
    <name evidence="12" type="primary">LOC103507440</name>
</gene>
<organism evidence="11 12">
    <name type="scientific">Diaphorina citri</name>
    <name type="common">Asian citrus psyllid</name>
    <dbReference type="NCBI Taxonomy" id="121845"/>
    <lineage>
        <taxon>Eukaryota</taxon>
        <taxon>Metazoa</taxon>
        <taxon>Ecdysozoa</taxon>
        <taxon>Arthropoda</taxon>
        <taxon>Hexapoda</taxon>
        <taxon>Insecta</taxon>
        <taxon>Pterygota</taxon>
        <taxon>Neoptera</taxon>
        <taxon>Paraneoptera</taxon>
        <taxon>Hemiptera</taxon>
        <taxon>Sternorrhyncha</taxon>
        <taxon>Psylloidea</taxon>
        <taxon>Psyllidae</taxon>
        <taxon>Diaphorininae</taxon>
        <taxon>Diaphorina</taxon>
    </lineage>
</organism>
<evidence type="ECO:0000259" key="10">
    <source>
        <dbReference type="PROSITE" id="PS50157"/>
    </source>
</evidence>
<dbReference type="Pfam" id="PF00651">
    <property type="entry name" value="BTB"/>
    <property type="match status" value="1"/>
</dbReference>
<evidence type="ECO:0000256" key="1">
    <source>
        <dbReference type="ARBA" id="ARBA00004123"/>
    </source>
</evidence>
<evidence type="ECO:0000256" key="2">
    <source>
        <dbReference type="ARBA" id="ARBA00022723"/>
    </source>
</evidence>
<dbReference type="InterPro" id="IPR000210">
    <property type="entry name" value="BTB/POZ_dom"/>
</dbReference>
<evidence type="ECO:0000256" key="3">
    <source>
        <dbReference type="ARBA" id="ARBA00022737"/>
    </source>
</evidence>
<dbReference type="GO" id="GO:0008270">
    <property type="term" value="F:zinc ion binding"/>
    <property type="evidence" value="ECO:0007669"/>
    <property type="project" value="UniProtKB-KW"/>
</dbReference>
<evidence type="ECO:0000256" key="8">
    <source>
        <dbReference type="SAM" id="MobiDB-lite"/>
    </source>
</evidence>
<name>A0A1S3CXY4_DIACI</name>
<keyword evidence="5" id="KW-0862">Zinc</keyword>
<dbReference type="GO" id="GO:0000981">
    <property type="term" value="F:DNA-binding transcription factor activity, RNA polymerase II-specific"/>
    <property type="evidence" value="ECO:0007669"/>
    <property type="project" value="TreeGrafter"/>
</dbReference>
<feature type="compositionally biased region" description="Polar residues" evidence="8">
    <location>
        <begin position="883"/>
        <end position="899"/>
    </location>
</feature>
<reference evidence="12" key="1">
    <citation type="submission" date="2025-08" db="UniProtKB">
        <authorList>
            <consortium name="RefSeq"/>
        </authorList>
    </citation>
    <scope>IDENTIFICATION</scope>
</reference>
<dbReference type="PANTHER" id="PTHR24394">
    <property type="entry name" value="ZINC FINGER PROTEIN"/>
    <property type="match status" value="1"/>
</dbReference>
<feature type="region of interest" description="Disordered" evidence="8">
    <location>
        <begin position="237"/>
        <end position="260"/>
    </location>
</feature>
<keyword evidence="4 7" id="KW-0863">Zinc-finger</keyword>
<dbReference type="Gene3D" id="3.30.160.60">
    <property type="entry name" value="Classic Zinc Finger"/>
    <property type="match status" value="4"/>
</dbReference>
<dbReference type="InterPro" id="IPR013087">
    <property type="entry name" value="Znf_C2H2_type"/>
</dbReference>
<dbReference type="InterPro" id="IPR036236">
    <property type="entry name" value="Znf_C2H2_sf"/>
</dbReference>
<evidence type="ECO:0000313" key="12">
    <source>
        <dbReference type="RefSeq" id="XP_008470133.1"/>
    </source>
</evidence>
<dbReference type="PaxDb" id="121845-A0A1S3CXY4"/>
<dbReference type="RefSeq" id="XP_008470133.1">
    <property type="nucleotide sequence ID" value="XM_008471911.3"/>
</dbReference>
<protein>
    <submittedName>
        <fullName evidence="12">Zinc finger and BTB domain-containing protein 11</fullName>
    </submittedName>
</protein>
<evidence type="ECO:0000259" key="9">
    <source>
        <dbReference type="PROSITE" id="PS50097"/>
    </source>
</evidence>
<accession>A0A1S3CXY4</accession>
<feature type="domain" description="C2H2-type" evidence="10">
    <location>
        <begin position="417"/>
        <end position="445"/>
    </location>
</feature>
<dbReference type="OMA" id="HESHLPR"/>
<dbReference type="InterPro" id="IPR011333">
    <property type="entry name" value="SKP1/BTB/POZ_sf"/>
</dbReference>
<proteinExistence type="predicted"/>
<feature type="domain" description="C2H2-type" evidence="10">
    <location>
        <begin position="529"/>
        <end position="556"/>
    </location>
</feature>
<dbReference type="SUPFAM" id="SSF57667">
    <property type="entry name" value="beta-beta-alpha zinc fingers"/>
    <property type="match status" value="4"/>
</dbReference>
<dbReference type="GeneID" id="103507440"/>
<feature type="region of interest" description="Disordered" evidence="8">
    <location>
        <begin position="783"/>
        <end position="802"/>
    </location>
</feature>
<keyword evidence="3" id="KW-0677">Repeat</keyword>
<feature type="region of interest" description="Disordered" evidence="8">
    <location>
        <begin position="148"/>
        <end position="169"/>
    </location>
</feature>